<comment type="similarity">
    <text evidence="2">Belongs to the dpy-30 family.</text>
</comment>
<comment type="caution">
    <text evidence="6">The sequence shown here is derived from an EMBL/GenBank/DDBJ whole genome shotgun (WGS) entry which is preliminary data.</text>
</comment>
<dbReference type="EMBL" id="VYZN01000009">
    <property type="protein sequence ID" value="KAE9543060.1"/>
    <property type="molecule type" value="Genomic_DNA"/>
</dbReference>
<evidence type="ECO:0000256" key="1">
    <source>
        <dbReference type="ARBA" id="ARBA00004123"/>
    </source>
</evidence>
<feature type="transmembrane region" description="Helical" evidence="5">
    <location>
        <begin position="800"/>
        <end position="823"/>
    </location>
</feature>
<gene>
    <name evidence="6" type="ORF">AGLY_002971</name>
</gene>
<dbReference type="Pfam" id="PF05186">
    <property type="entry name" value="Dpy-30"/>
    <property type="match status" value="1"/>
</dbReference>
<feature type="transmembrane region" description="Helical" evidence="5">
    <location>
        <begin position="761"/>
        <end position="788"/>
    </location>
</feature>
<dbReference type="CDD" id="cd22965">
    <property type="entry name" value="DD_DPY30_SDC1"/>
    <property type="match status" value="1"/>
</dbReference>
<dbReference type="InterPro" id="IPR019170">
    <property type="entry name" value="Meckelin"/>
</dbReference>
<evidence type="ECO:0000256" key="5">
    <source>
        <dbReference type="SAM" id="Phobius"/>
    </source>
</evidence>
<dbReference type="Proteomes" id="UP000475862">
    <property type="component" value="Unassembled WGS sequence"/>
</dbReference>
<evidence type="ECO:0000256" key="2">
    <source>
        <dbReference type="ARBA" id="ARBA00010849"/>
    </source>
</evidence>
<comment type="subcellular location">
    <subcellularLocation>
        <location evidence="1">Nucleus</location>
    </subcellularLocation>
</comment>
<dbReference type="GO" id="GO:0060271">
    <property type="term" value="P:cilium assembly"/>
    <property type="evidence" value="ECO:0007669"/>
    <property type="project" value="InterPro"/>
</dbReference>
<keyword evidence="3" id="KW-0539">Nucleus</keyword>
<evidence type="ECO:0008006" key="8">
    <source>
        <dbReference type="Google" id="ProtNLM"/>
    </source>
</evidence>
<dbReference type="Pfam" id="PF09773">
    <property type="entry name" value="Meckelin"/>
    <property type="match status" value="2"/>
</dbReference>
<feature type="compositionally biased region" description="Polar residues" evidence="4">
    <location>
        <begin position="1"/>
        <end position="10"/>
    </location>
</feature>
<evidence type="ECO:0000313" key="7">
    <source>
        <dbReference type="Proteomes" id="UP000475862"/>
    </source>
</evidence>
<name>A0A6G0U2Q2_APHGL</name>
<organism evidence="6 7">
    <name type="scientific">Aphis glycines</name>
    <name type="common">Soybean aphid</name>
    <dbReference type="NCBI Taxonomy" id="307491"/>
    <lineage>
        <taxon>Eukaryota</taxon>
        <taxon>Metazoa</taxon>
        <taxon>Ecdysozoa</taxon>
        <taxon>Arthropoda</taxon>
        <taxon>Hexapoda</taxon>
        <taxon>Insecta</taxon>
        <taxon>Pterygota</taxon>
        <taxon>Neoptera</taxon>
        <taxon>Paraneoptera</taxon>
        <taxon>Hemiptera</taxon>
        <taxon>Sternorrhyncha</taxon>
        <taxon>Aphidomorpha</taxon>
        <taxon>Aphidoidea</taxon>
        <taxon>Aphididae</taxon>
        <taxon>Aphidini</taxon>
        <taxon>Aphis</taxon>
        <taxon>Aphis</taxon>
    </lineage>
</organism>
<accession>A0A6G0U2Q2</accession>
<feature type="compositionally biased region" description="Low complexity" evidence="4">
    <location>
        <begin position="11"/>
        <end position="39"/>
    </location>
</feature>
<evidence type="ECO:0000256" key="4">
    <source>
        <dbReference type="SAM" id="MobiDB-lite"/>
    </source>
</evidence>
<dbReference type="PANTHER" id="PTHR21274">
    <property type="entry name" value="MECKELIN"/>
    <property type="match status" value="1"/>
</dbReference>
<feature type="transmembrane region" description="Helical" evidence="5">
    <location>
        <begin position="956"/>
        <end position="978"/>
    </location>
</feature>
<protein>
    <recommendedName>
        <fullName evidence="8">Meckelin</fullName>
    </recommendedName>
</protein>
<dbReference type="GO" id="GO:0005634">
    <property type="term" value="C:nucleus"/>
    <property type="evidence" value="ECO:0007669"/>
    <property type="project" value="UniProtKB-SubCell"/>
</dbReference>
<reference evidence="6 7" key="1">
    <citation type="submission" date="2019-08" db="EMBL/GenBank/DDBJ databases">
        <title>The genome of the soybean aphid Biotype 1, its phylome, world population structure and adaptation to the North American continent.</title>
        <authorList>
            <person name="Giordano R."/>
            <person name="Donthu R.K."/>
            <person name="Hernandez A.G."/>
            <person name="Wright C.L."/>
            <person name="Zimin A.V."/>
        </authorList>
    </citation>
    <scope>NUCLEOTIDE SEQUENCE [LARGE SCALE GENOMIC DNA]</scope>
    <source>
        <tissue evidence="6">Whole aphids</tissue>
    </source>
</reference>
<dbReference type="GO" id="GO:0036038">
    <property type="term" value="C:MKS complex"/>
    <property type="evidence" value="ECO:0007669"/>
    <property type="project" value="InterPro"/>
</dbReference>
<dbReference type="Gene3D" id="1.20.890.10">
    <property type="entry name" value="cAMP-dependent protein kinase regulatory subunit, dimerization-anchoring domain"/>
    <property type="match status" value="1"/>
</dbReference>
<evidence type="ECO:0000313" key="6">
    <source>
        <dbReference type="EMBL" id="KAE9543060.1"/>
    </source>
</evidence>
<dbReference type="OrthoDB" id="419138at2759"/>
<keyword evidence="5" id="KW-0812">Transmembrane</keyword>
<evidence type="ECO:0000256" key="3">
    <source>
        <dbReference type="ARBA" id="ARBA00023242"/>
    </source>
</evidence>
<proteinExistence type="inferred from homology"/>
<sequence>MSASETTNGQVATTPVAPAVDAPPESSVSESQKVASSESNAKRLKNPKHNAPMRQYLDQTVVPALLVGMKELVKERPPDPLGFLAAFLLNFVKFCLSNREIVTFITPENCSDREYFVPSLMSCIPCNDYQKSSLDRLSCVCEKNSRIVDKVLEFSCKPCPSNLTATSDHLHCLKKTNVSCGLKDIELETEPNGLSLAQKSCIRCTSGTFPSLDRKKCLPCRVANCTCPQTSHELLLDGTLCVFSQNLTLWPDERETHIVEYDVVGVDVESKYLKKHLRALLYKCVKMKHRMSCESLGNLCVVQMYKDERKVNPCRVFKDYRRIPTSSDDDRLPLPWIYYGEGDAFIAMNRKKITSKYTIRPGSRKSKLQLVAARYHLNGSFIEVSELSPVELQLCPGLWNGIESAFRFGARYFHSCNIPAKQLIGQGSTEPIFYDFYLEYDDGKKNMLYAIPLLVRNIKVGTTYPNKGRDTSQWLLTRRMFLMDLFSGYSIKTEGLPRVIQYLKNIKLVVQAQREIENEGNIYPPFMVLEYGQITDENISSNELCPVTFTVEFYMENDILHYVDMSLGILSGCVFIWSCIHTWSESKRCGRMAIDLWTVGQFAITCCSHFANMIFAVCLLLAVHTMFFYKAQSVVYILLPSQDLEAVVNRYITIAFILKIVEIVRLIWKQTTIDIFLVDWEKPRILSSQKQNGITDTQKQTVSIWRSYFVANEWAEIQTKRKISLPLQLLLTILLLKIYGLENWAAAEPEVHLTKVPYRPISQLLGFGMLVIVFSIVYIVQWITTVAIYERYIKNCIQQFVDICSLANISVFILSAEFFGYYIHGRSAHGFSDTDMESLIGQLRREEDNMVRHRGLMPGTDNQTFEMTVPSSLKTYYRRVMAPLNSIQSKQLSGSSFRIKKVDKMDMVKIGQAYNNMNKFLAAFLDHVYDGHSFDQVIFYGNECTLVIFDLMMLSFFYVLTENIVLSAIITGFLIKVMSVIRTTFGKRNLAKKTLIDERFLI</sequence>
<dbReference type="AlphaFoldDB" id="A0A6G0U2Q2"/>
<keyword evidence="5" id="KW-0472">Membrane</keyword>
<feature type="transmembrane region" description="Helical" evidence="5">
    <location>
        <begin position="559"/>
        <end position="580"/>
    </location>
</feature>
<dbReference type="InterPro" id="IPR049629">
    <property type="entry name" value="DPY30_SDC1_DD"/>
</dbReference>
<feature type="transmembrane region" description="Helical" evidence="5">
    <location>
        <begin position="648"/>
        <end position="668"/>
    </location>
</feature>
<keyword evidence="7" id="KW-1185">Reference proteome</keyword>
<dbReference type="InterPro" id="IPR007858">
    <property type="entry name" value="Dpy-30_motif"/>
</dbReference>
<feature type="transmembrane region" description="Helical" evidence="5">
    <location>
        <begin position="723"/>
        <end position="741"/>
    </location>
</feature>
<dbReference type="PANTHER" id="PTHR21274:SF0">
    <property type="entry name" value="MECKELIN"/>
    <property type="match status" value="1"/>
</dbReference>
<feature type="transmembrane region" description="Helical" evidence="5">
    <location>
        <begin position="601"/>
        <end position="628"/>
    </location>
</feature>
<keyword evidence="5" id="KW-1133">Transmembrane helix</keyword>
<feature type="region of interest" description="Disordered" evidence="4">
    <location>
        <begin position="1"/>
        <end position="52"/>
    </location>
</feature>